<name>A0AB38FD04_RHOWR</name>
<evidence type="ECO:0000313" key="6">
    <source>
        <dbReference type="Proteomes" id="UP000251211"/>
    </source>
</evidence>
<proteinExistence type="predicted"/>
<comment type="caution">
    <text evidence="5">The sequence shown here is derived from an EMBL/GenBank/DDBJ whole genome shotgun (WGS) entry which is preliminary data.</text>
</comment>
<dbReference type="InterPro" id="IPR013668">
    <property type="entry name" value="RNase_R_HTH_12"/>
</dbReference>
<dbReference type="GO" id="GO:0003677">
    <property type="term" value="F:DNA binding"/>
    <property type="evidence" value="ECO:0007669"/>
    <property type="project" value="UniProtKB-KW"/>
</dbReference>
<evidence type="ECO:0000256" key="1">
    <source>
        <dbReference type="ARBA" id="ARBA00023015"/>
    </source>
</evidence>
<evidence type="ECO:0000256" key="2">
    <source>
        <dbReference type="ARBA" id="ARBA00023125"/>
    </source>
</evidence>
<dbReference type="AlphaFoldDB" id="A0AB38FD04"/>
<feature type="domain" description="GntR C-terminal" evidence="4">
    <location>
        <begin position="117"/>
        <end position="243"/>
    </location>
</feature>
<evidence type="ECO:0000259" key="4">
    <source>
        <dbReference type="SMART" id="SM00895"/>
    </source>
</evidence>
<dbReference type="SUPFAM" id="SSF48008">
    <property type="entry name" value="GntR ligand-binding domain-like"/>
    <property type="match status" value="1"/>
</dbReference>
<organism evidence="5 6">
    <name type="scientific">Rhodococcus wratislaviensis</name>
    <name type="common">Tsukamurella wratislaviensis</name>
    <dbReference type="NCBI Taxonomy" id="44752"/>
    <lineage>
        <taxon>Bacteria</taxon>
        <taxon>Bacillati</taxon>
        <taxon>Actinomycetota</taxon>
        <taxon>Actinomycetes</taxon>
        <taxon>Mycobacteriales</taxon>
        <taxon>Nocardiaceae</taxon>
        <taxon>Rhodococcus</taxon>
    </lineage>
</organism>
<dbReference type="PANTHER" id="PTHR43537:SF44">
    <property type="entry name" value="GNTR FAMILY REGULATORY PROTEIN"/>
    <property type="match status" value="1"/>
</dbReference>
<dbReference type="Pfam" id="PF08461">
    <property type="entry name" value="WHD_RNase_R"/>
    <property type="match status" value="1"/>
</dbReference>
<gene>
    <name evidence="5" type="ORF">NCTC13229_02989</name>
</gene>
<protein>
    <submittedName>
        <fullName evidence="5">GntR family transcriptional regulator</fullName>
    </submittedName>
</protein>
<dbReference type="SMART" id="SM00895">
    <property type="entry name" value="FCD"/>
    <property type="match status" value="1"/>
</dbReference>
<dbReference type="PANTHER" id="PTHR43537">
    <property type="entry name" value="TRANSCRIPTIONAL REGULATOR, GNTR FAMILY"/>
    <property type="match status" value="1"/>
</dbReference>
<evidence type="ECO:0000313" key="5">
    <source>
        <dbReference type="EMBL" id="SPZ39510.1"/>
    </source>
</evidence>
<keyword evidence="3" id="KW-0804">Transcription</keyword>
<dbReference type="EMBL" id="UAUI01000011">
    <property type="protein sequence ID" value="SPZ39510.1"/>
    <property type="molecule type" value="Genomic_DNA"/>
</dbReference>
<dbReference type="InterPro" id="IPR011711">
    <property type="entry name" value="GntR_C"/>
</dbReference>
<dbReference type="Proteomes" id="UP000251211">
    <property type="component" value="Unassembled WGS sequence"/>
</dbReference>
<dbReference type="Gene3D" id="1.20.120.530">
    <property type="entry name" value="GntR ligand-binding domain-like"/>
    <property type="match status" value="1"/>
</dbReference>
<dbReference type="InterPro" id="IPR008920">
    <property type="entry name" value="TF_FadR/GntR_C"/>
</dbReference>
<dbReference type="Pfam" id="PF07729">
    <property type="entry name" value="FCD"/>
    <property type="match status" value="1"/>
</dbReference>
<sequence length="273" mass="29351">MSTDADHATAQPEGRVGDLGGDAEALLLVLHRADEPVGARVARRVLVEEFGRDLSEASVSRVLLRLDGLGLTEAVGRKGRILSPRGRRHVSSTLSSRHRHEQFTRALDLRSVQEILDWLRARRALETEIASLAAQRVSTDDLASLQAALDEHRSCILRGADPTPAGMYFHQLLVEAAKSPLFEALAGSLHSPALASVERALDVITGGHGTIGHSPDEHAIVLEAVRNRDADAASGAMHSHLSRLIGEVEEFSMGSMAQVLPNLIAALHQVPQS</sequence>
<accession>A0AB38FD04</accession>
<keyword evidence="1" id="KW-0805">Transcription regulation</keyword>
<reference evidence="5 6" key="1">
    <citation type="submission" date="2018-06" db="EMBL/GenBank/DDBJ databases">
        <authorList>
            <consortium name="Pathogen Informatics"/>
            <person name="Doyle S."/>
        </authorList>
    </citation>
    <scope>NUCLEOTIDE SEQUENCE [LARGE SCALE GENOMIC DNA]</scope>
    <source>
        <strain evidence="5 6">NCTC13229</strain>
    </source>
</reference>
<keyword evidence="2" id="KW-0238">DNA-binding</keyword>
<evidence type="ECO:0000256" key="3">
    <source>
        <dbReference type="ARBA" id="ARBA00023163"/>
    </source>
</evidence>